<dbReference type="GO" id="GO:0060158">
    <property type="term" value="P:phospholipase C-activating dopamine receptor signaling pathway"/>
    <property type="evidence" value="ECO:0007669"/>
    <property type="project" value="TreeGrafter"/>
</dbReference>
<comment type="caution">
    <text evidence="13">The sequence shown here is derived from an EMBL/GenBank/DDBJ whole genome shotgun (WGS) entry which is preliminary data.</text>
</comment>
<reference evidence="13 14" key="1">
    <citation type="submission" date="2019-01" db="EMBL/GenBank/DDBJ databases">
        <title>Draft Genome and Complete Hox-Cluster Characterization of the Sterlet Sturgeon (Acipenser ruthenus).</title>
        <authorList>
            <person name="Wei Q."/>
        </authorList>
    </citation>
    <scope>NUCLEOTIDE SEQUENCE [LARGE SCALE GENOMIC DNA]</scope>
    <source>
        <strain evidence="13">WHYD16114868_AA</strain>
        <tissue evidence="13">Blood</tissue>
    </source>
</reference>
<feature type="transmembrane region" description="Helical" evidence="10">
    <location>
        <begin position="110"/>
        <end position="131"/>
    </location>
</feature>
<evidence type="ECO:0000259" key="12">
    <source>
        <dbReference type="PROSITE" id="PS50262"/>
    </source>
</evidence>
<evidence type="ECO:0000313" key="13">
    <source>
        <dbReference type="EMBL" id="RXM93017.1"/>
    </source>
</evidence>
<dbReference type="Pfam" id="PF00001">
    <property type="entry name" value="7tm_1"/>
    <property type="match status" value="1"/>
</dbReference>
<dbReference type="PRINTS" id="PR00237">
    <property type="entry name" value="GPCRRHODOPSN"/>
</dbReference>
<evidence type="ECO:0000256" key="1">
    <source>
        <dbReference type="ARBA" id="ARBA00004651"/>
    </source>
</evidence>
<dbReference type="PROSITE" id="PS00237">
    <property type="entry name" value="G_PROTEIN_RECEP_F1_1"/>
    <property type="match status" value="1"/>
</dbReference>
<dbReference type="GO" id="GO:0051481">
    <property type="term" value="P:negative regulation of cytosolic calcium ion concentration"/>
    <property type="evidence" value="ECO:0007669"/>
    <property type="project" value="TreeGrafter"/>
</dbReference>
<dbReference type="PROSITE" id="PS50206">
    <property type="entry name" value="RHODANESE_3"/>
    <property type="match status" value="1"/>
</dbReference>
<evidence type="ECO:0000256" key="4">
    <source>
        <dbReference type="ARBA" id="ARBA00022989"/>
    </source>
</evidence>
<keyword evidence="3 9" id="KW-0812">Transmembrane</keyword>
<evidence type="ECO:0000256" key="6">
    <source>
        <dbReference type="ARBA" id="ARBA00023136"/>
    </source>
</evidence>
<protein>
    <submittedName>
        <fullName evidence="13">D(2) dopamine receptor</fullName>
    </submittedName>
</protein>
<dbReference type="InterPro" id="IPR036873">
    <property type="entry name" value="Rhodanese-like_dom_sf"/>
</dbReference>
<evidence type="ECO:0000256" key="8">
    <source>
        <dbReference type="ARBA" id="ARBA00023224"/>
    </source>
</evidence>
<dbReference type="EMBL" id="SCEB01005289">
    <property type="protein sequence ID" value="RXM93017.1"/>
    <property type="molecule type" value="Genomic_DNA"/>
</dbReference>
<dbReference type="GO" id="GO:0071875">
    <property type="term" value="P:adrenergic receptor signaling pathway"/>
    <property type="evidence" value="ECO:0007669"/>
    <property type="project" value="UniProtKB-ARBA"/>
</dbReference>
<evidence type="ECO:0000259" key="11">
    <source>
        <dbReference type="PROSITE" id="PS50206"/>
    </source>
</evidence>
<evidence type="ECO:0000256" key="7">
    <source>
        <dbReference type="ARBA" id="ARBA00023170"/>
    </source>
</evidence>
<keyword evidence="8 9" id="KW-0807">Transducer</keyword>
<feature type="transmembrane region" description="Helical" evidence="10">
    <location>
        <begin position="152"/>
        <end position="174"/>
    </location>
</feature>
<dbReference type="SUPFAM" id="SSF52821">
    <property type="entry name" value="Rhodanese/Cell cycle control phosphatase"/>
    <property type="match status" value="1"/>
</dbReference>
<keyword evidence="4 10" id="KW-1133">Transmembrane helix</keyword>
<dbReference type="GO" id="GO:0001591">
    <property type="term" value="F:dopamine neurotransmitter receptor activity, coupled via Gi/Go"/>
    <property type="evidence" value="ECO:0007669"/>
    <property type="project" value="TreeGrafter"/>
</dbReference>
<evidence type="ECO:0000256" key="5">
    <source>
        <dbReference type="ARBA" id="ARBA00023040"/>
    </source>
</evidence>
<comment type="similarity">
    <text evidence="9">Belongs to the G-protein coupled receptor 1 family.</text>
</comment>
<dbReference type="Pfam" id="PF00581">
    <property type="entry name" value="Rhodanese"/>
    <property type="match status" value="1"/>
</dbReference>
<evidence type="ECO:0000313" key="14">
    <source>
        <dbReference type="Proteomes" id="UP000289886"/>
    </source>
</evidence>
<feature type="domain" description="Rhodanese" evidence="11">
    <location>
        <begin position="191"/>
        <end position="273"/>
    </location>
</feature>
<keyword evidence="14" id="KW-1185">Reference proteome</keyword>
<dbReference type="Gene3D" id="3.40.250.10">
    <property type="entry name" value="Rhodanese-like domain"/>
    <property type="match status" value="1"/>
</dbReference>
<dbReference type="PANTHER" id="PTHR24248">
    <property type="entry name" value="ADRENERGIC RECEPTOR-RELATED G-PROTEIN COUPLED RECEPTOR"/>
    <property type="match status" value="1"/>
</dbReference>
<name>A0A444UXY8_ACIRT</name>
<dbReference type="PROSITE" id="PS50262">
    <property type="entry name" value="G_PROTEIN_RECEP_F1_2"/>
    <property type="match status" value="1"/>
</dbReference>
<feature type="domain" description="G-protein coupled receptors family 1 profile" evidence="12">
    <location>
        <begin position="50"/>
        <end position="172"/>
    </location>
</feature>
<feature type="transmembrane region" description="Helical" evidence="10">
    <location>
        <begin position="35"/>
        <end position="59"/>
    </location>
</feature>
<dbReference type="GO" id="GO:0045202">
    <property type="term" value="C:synapse"/>
    <property type="evidence" value="ECO:0007669"/>
    <property type="project" value="GOC"/>
</dbReference>
<keyword evidence="2" id="KW-1003">Cell membrane</keyword>
<dbReference type="InterPro" id="IPR017452">
    <property type="entry name" value="GPCR_Rhodpsn_7TM"/>
</dbReference>
<dbReference type="SUPFAM" id="SSF81321">
    <property type="entry name" value="Family A G protein-coupled receptor-like"/>
    <property type="match status" value="1"/>
</dbReference>
<evidence type="ECO:0000256" key="3">
    <source>
        <dbReference type="ARBA" id="ARBA00022692"/>
    </source>
</evidence>
<keyword evidence="5 9" id="KW-0297">G-protein coupled receptor</keyword>
<gene>
    <name evidence="13" type="ORF">EOD39_19528</name>
</gene>
<dbReference type="InterPro" id="IPR000276">
    <property type="entry name" value="GPCR_Rhodpsn"/>
</dbReference>
<dbReference type="PANTHER" id="PTHR24248:SF154">
    <property type="entry name" value="D(3) DOPAMINE RECEPTOR"/>
    <property type="match status" value="1"/>
</dbReference>
<evidence type="ECO:0000256" key="9">
    <source>
        <dbReference type="RuleBase" id="RU000688"/>
    </source>
</evidence>
<dbReference type="GO" id="GO:0043266">
    <property type="term" value="P:regulation of potassium ion transport"/>
    <property type="evidence" value="ECO:0007669"/>
    <property type="project" value="TreeGrafter"/>
</dbReference>
<dbReference type="AlphaFoldDB" id="A0A444UXY8"/>
<dbReference type="GO" id="GO:0014059">
    <property type="term" value="P:regulation of dopamine secretion"/>
    <property type="evidence" value="ECO:0007669"/>
    <property type="project" value="TreeGrafter"/>
</dbReference>
<dbReference type="InterPro" id="IPR001763">
    <property type="entry name" value="Rhodanese-like_dom"/>
</dbReference>
<dbReference type="SMART" id="SM00450">
    <property type="entry name" value="RHOD"/>
    <property type="match status" value="1"/>
</dbReference>
<keyword evidence="6 10" id="KW-0472">Membrane</keyword>
<sequence length="280" mass="31332">MALFSGVGSSLNVTDLFLRLDNSTEDQDADHHPNYYAMLYSVLIFAIIFGNVLVCLAVLREKSLQTTTNYLVVSLAVADLLVASLVMPWVVYLEVVGGAWMFSRMYCDVFVTLDVMMCTASILNLCAISIDRYTAVVMPVLYNTTHSSKKRVTLMITAVWVLAFVVSCPLLFGFNTTDKVVSYEQLKKMLESHNIQLFDVRSLEEFQAGRIPSSTNIPLGELDQALKMESETFKKLFKVEKPEKQDSNIVFHCQSGRRSATALETAVNLGYTKYVSVPLL</sequence>
<feature type="transmembrane region" description="Helical" evidence="10">
    <location>
        <begin position="71"/>
        <end position="90"/>
    </location>
</feature>
<dbReference type="Proteomes" id="UP000289886">
    <property type="component" value="Unassembled WGS sequence"/>
</dbReference>
<accession>A0A444UXY8</accession>
<dbReference type="GO" id="GO:0005886">
    <property type="term" value="C:plasma membrane"/>
    <property type="evidence" value="ECO:0007669"/>
    <property type="project" value="UniProtKB-SubCell"/>
</dbReference>
<organism evidence="13 14">
    <name type="scientific">Acipenser ruthenus</name>
    <name type="common">Sterlet sturgeon</name>
    <dbReference type="NCBI Taxonomy" id="7906"/>
    <lineage>
        <taxon>Eukaryota</taxon>
        <taxon>Metazoa</taxon>
        <taxon>Chordata</taxon>
        <taxon>Craniata</taxon>
        <taxon>Vertebrata</taxon>
        <taxon>Euteleostomi</taxon>
        <taxon>Actinopterygii</taxon>
        <taxon>Chondrostei</taxon>
        <taxon>Acipenseriformes</taxon>
        <taxon>Acipenseridae</taxon>
        <taxon>Acipenser</taxon>
    </lineage>
</organism>
<proteinExistence type="inferred from homology"/>
<dbReference type="Gene3D" id="1.20.1070.10">
    <property type="entry name" value="Rhodopsin 7-helix transmembrane proteins"/>
    <property type="match status" value="1"/>
</dbReference>
<dbReference type="GO" id="GO:0004930">
    <property type="term" value="F:G protein-coupled receptor activity"/>
    <property type="evidence" value="ECO:0007669"/>
    <property type="project" value="UniProtKB-KW"/>
</dbReference>
<evidence type="ECO:0000256" key="10">
    <source>
        <dbReference type="SAM" id="Phobius"/>
    </source>
</evidence>
<evidence type="ECO:0000256" key="2">
    <source>
        <dbReference type="ARBA" id="ARBA00022475"/>
    </source>
</evidence>
<comment type="subcellular location">
    <subcellularLocation>
        <location evidence="1">Cell membrane</location>
        <topology evidence="1">Multi-pass membrane protein</topology>
    </subcellularLocation>
</comment>
<dbReference type="GO" id="GO:0007195">
    <property type="term" value="P:adenylate cyclase-inhibiting dopamine receptor signaling pathway"/>
    <property type="evidence" value="ECO:0007669"/>
    <property type="project" value="TreeGrafter"/>
</dbReference>
<keyword evidence="7 9" id="KW-0675">Receptor</keyword>
<dbReference type="GO" id="GO:0051967">
    <property type="term" value="P:negative regulation of synaptic transmission, glutamatergic"/>
    <property type="evidence" value="ECO:0007669"/>
    <property type="project" value="TreeGrafter"/>
</dbReference>